<dbReference type="EMBL" id="JAEHFQ010000012">
    <property type="protein sequence ID" value="MBM0635361.1"/>
    <property type="molecule type" value="Genomic_DNA"/>
</dbReference>
<reference evidence="3" key="2">
    <citation type="submission" date="2022-11" db="EMBL/GenBank/DDBJ databases">
        <authorList>
            <person name="Vasilchenko N.G."/>
            <person name="Prazdnova E.V."/>
            <person name="Gorovtsov A.V."/>
            <person name="Chistyakov V.A."/>
            <person name="Pak M.L."/>
        </authorList>
    </citation>
    <scope>NUCLEOTIDE SEQUENCE</scope>
    <source>
        <strain evidence="3">R 4.5</strain>
    </source>
</reference>
<protein>
    <submittedName>
        <fullName evidence="2">Uncharacterized protein</fullName>
    </submittedName>
</protein>
<dbReference type="RefSeq" id="WP_061828909.1">
    <property type="nucleotide sequence ID" value="NZ_CP015423.1"/>
</dbReference>
<proteinExistence type="predicted"/>
<keyword evidence="1" id="KW-0812">Transmembrane</keyword>
<evidence type="ECO:0000313" key="4">
    <source>
        <dbReference type="Proteomes" id="UP000650605"/>
    </source>
</evidence>
<keyword evidence="1" id="KW-1133">Transmembrane helix</keyword>
<gene>
    <name evidence="2" type="ORF">JDW19_19835</name>
    <name evidence="3" type="ORF">MF626_004701</name>
</gene>
<feature type="transmembrane region" description="Helical" evidence="1">
    <location>
        <begin position="46"/>
        <end position="65"/>
    </location>
</feature>
<keyword evidence="1" id="KW-0472">Membrane</keyword>
<evidence type="ECO:0000313" key="3">
    <source>
        <dbReference type="EMBL" id="URJ50254.1"/>
    </source>
</evidence>
<sequence>MAANFRKSGSTDGQMSRTVSVIAWIACIAGIILILLDIGNLTDRNIYLMTGIGCVVAGIFIFLVGKSFVIARKKEDQENGRS</sequence>
<feature type="transmembrane region" description="Helical" evidence="1">
    <location>
        <begin position="21"/>
        <end position="40"/>
    </location>
</feature>
<evidence type="ECO:0000256" key="1">
    <source>
        <dbReference type="SAM" id="Phobius"/>
    </source>
</evidence>
<name>A0A1D7MQ28_PAEPO</name>
<accession>A0A1D7MQ28</accession>
<dbReference type="AlphaFoldDB" id="A0A1D7MQ28"/>
<dbReference type="Proteomes" id="UP000650605">
    <property type="component" value="Unassembled WGS sequence"/>
</dbReference>
<reference evidence="2" key="1">
    <citation type="submission" date="2020-12" db="EMBL/GenBank/DDBJ databases">
        <title>Paenibacillus polymyxa LMG 27872: a double-edged sword.</title>
        <authorList>
            <person name="Langendries S."/>
            <person name="Garcia Mendez S."/>
            <person name="Beirinckx S."/>
            <person name="Viaene T."/>
            <person name="Baeyen S."/>
            <person name="Goeminne G."/>
            <person name="Willems A."/>
            <person name="Debode J."/>
            <person name="Goormachtig S."/>
        </authorList>
    </citation>
    <scope>NUCLEOTIDE SEQUENCE</scope>
    <source>
        <strain evidence="2">LMG 27872</strain>
    </source>
</reference>
<dbReference type="Proteomes" id="UP001055784">
    <property type="component" value="Chromosome"/>
</dbReference>
<evidence type="ECO:0000313" key="2">
    <source>
        <dbReference type="EMBL" id="MBM0635361.1"/>
    </source>
</evidence>
<organism evidence="2 4">
    <name type="scientific">Paenibacillus polymyxa</name>
    <name type="common">Bacillus polymyxa</name>
    <dbReference type="NCBI Taxonomy" id="1406"/>
    <lineage>
        <taxon>Bacteria</taxon>
        <taxon>Bacillati</taxon>
        <taxon>Bacillota</taxon>
        <taxon>Bacilli</taxon>
        <taxon>Bacillales</taxon>
        <taxon>Paenibacillaceae</taxon>
        <taxon>Paenibacillus</taxon>
    </lineage>
</organism>
<dbReference type="EMBL" id="CP097770">
    <property type="protein sequence ID" value="URJ50254.1"/>
    <property type="molecule type" value="Genomic_DNA"/>
</dbReference>